<dbReference type="InterPro" id="IPR002921">
    <property type="entry name" value="Fungal_lipase-type"/>
</dbReference>
<feature type="domain" description="Fungal lipase-type" evidence="1">
    <location>
        <begin position="10"/>
        <end position="48"/>
    </location>
</feature>
<reference evidence="3" key="1">
    <citation type="journal article" date="2016" name="Nature">
        <title>The genome of the seagrass Zostera marina reveals angiosperm adaptation to the sea.</title>
        <authorList>
            <person name="Olsen J.L."/>
            <person name="Rouze P."/>
            <person name="Verhelst B."/>
            <person name="Lin Y.-C."/>
            <person name="Bayer T."/>
            <person name="Collen J."/>
            <person name="Dattolo E."/>
            <person name="De Paoli E."/>
            <person name="Dittami S."/>
            <person name="Maumus F."/>
            <person name="Michel G."/>
            <person name="Kersting A."/>
            <person name="Lauritano C."/>
            <person name="Lohaus R."/>
            <person name="Toepel M."/>
            <person name="Tonon T."/>
            <person name="Vanneste K."/>
            <person name="Amirebrahimi M."/>
            <person name="Brakel J."/>
            <person name="Bostroem C."/>
            <person name="Chovatia M."/>
            <person name="Grimwood J."/>
            <person name="Jenkins J.W."/>
            <person name="Jueterbock A."/>
            <person name="Mraz A."/>
            <person name="Stam W.T."/>
            <person name="Tice H."/>
            <person name="Bornberg-Bauer E."/>
            <person name="Green P.J."/>
            <person name="Pearson G.A."/>
            <person name="Procaccini G."/>
            <person name="Duarte C.M."/>
            <person name="Schmutz J."/>
            <person name="Reusch T.B.H."/>
            <person name="Van de Peer Y."/>
        </authorList>
    </citation>
    <scope>NUCLEOTIDE SEQUENCE [LARGE SCALE GENOMIC DNA]</scope>
    <source>
        <strain evidence="3">cv. Finnish</strain>
    </source>
</reference>
<evidence type="ECO:0000313" key="3">
    <source>
        <dbReference type="Proteomes" id="UP000036987"/>
    </source>
</evidence>
<dbReference type="Gene3D" id="3.40.50.1820">
    <property type="entry name" value="alpha/beta hydrolase"/>
    <property type="match status" value="1"/>
</dbReference>
<accession>A0A0K9NV72</accession>
<dbReference type="Pfam" id="PF01764">
    <property type="entry name" value="Lipase_3"/>
    <property type="match status" value="1"/>
</dbReference>
<sequence>MKISTVKLVKDLILELGENFEKIWLGGHSLGAAIATYTGLYLTENNGRVLETFLFNPPFNIFNEFTENHPIPDVVIAGIRQLKDMILTPLMKKEEDDSRNDLKNIHLWIPNIFVNPNDNICKGFIAYFKNQEHFKLMKKGNTNRFTLPWNVDSHSTNLLSRDV</sequence>
<dbReference type="SUPFAM" id="SSF53474">
    <property type="entry name" value="alpha/beta-Hydrolases"/>
    <property type="match status" value="1"/>
</dbReference>
<organism evidence="2 3">
    <name type="scientific">Zostera marina</name>
    <name type="common">Eelgrass</name>
    <dbReference type="NCBI Taxonomy" id="29655"/>
    <lineage>
        <taxon>Eukaryota</taxon>
        <taxon>Viridiplantae</taxon>
        <taxon>Streptophyta</taxon>
        <taxon>Embryophyta</taxon>
        <taxon>Tracheophyta</taxon>
        <taxon>Spermatophyta</taxon>
        <taxon>Magnoliopsida</taxon>
        <taxon>Liliopsida</taxon>
        <taxon>Zosteraceae</taxon>
        <taxon>Zostera</taxon>
    </lineage>
</organism>
<proteinExistence type="predicted"/>
<dbReference type="InterPro" id="IPR029058">
    <property type="entry name" value="AB_hydrolase_fold"/>
</dbReference>
<dbReference type="AlphaFoldDB" id="A0A0K9NV72"/>
<dbReference type="PANTHER" id="PTHR31479:SF2">
    <property type="entry name" value="ALPHA_BETA-HYDROLASES SUPERFAMILY PROTEIN"/>
    <property type="match status" value="1"/>
</dbReference>
<dbReference type="OrthoDB" id="684997at2759"/>
<dbReference type="PANTHER" id="PTHR31479">
    <property type="entry name" value="ALPHA/BETA-HYDROLASES SUPERFAMILY PROTEIN"/>
    <property type="match status" value="1"/>
</dbReference>
<evidence type="ECO:0000313" key="2">
    <source>
        <dbReference type="EMBL" id="KMZ60533.1"/>
    </source>
</evidence>
<evidence type="ECO:0000259" key="1">
    <source>
        <dbReference type="Pfam" id="PF01764"/>
    </source>
</evidence>
<dbReference type="EMBL" id="LFYR01001615">
    <property type="protein sequence ID" value="KMZ60533.1"/>
    <property type="molecule type" value="Genomic_DNA"/>
</dbReference>
<protein>
    <recommendedName>
        <fullName evidence="1">Fungal lipase-type domain-containing protein</fullName>
    </recommendedName>
</protein>
<keyword evidence="3" id="KW-1185">Reference proteome</keyword>
<name>A0A0K9NV72_ZOSMR</name>
<gene>
    <name evidence="2" type="ORF">ZOSMA_594G00020</name>
</gene>
<comment type="caution">
    <text evidence="2">The sequence shown here is derived from an EMBL/GenBank/DDBJ whole genome shotgun (WGS) entry which is preliminary data.</text>
</comment>
<dbReference type="GO" id="GO:0006629">
    <property type="term" value="P:lipid metabolic process"/>
    <property type="evidence" value="ECO:0007669"/>
    <property type="project" value="InterPro"/>
</dbReference>
<dbReference type="Proteomes" id="UP000036987">
    <property type="component" value="Unassembled WGS sequence"/>
</dbReference>